<dbReference type="GO" id="GO:0005886">
    <property type="term" value="C:plasma membrane"/>
    <property type="evidence" value="ECO:0007669"/>
    <property type="project" value="UniProtKB-SubCell"/>
</dbReference>
<dbReference type="Gene3D" id="3.30.70.120">
    <property type="match status" value="1"/>
</dbReference>
<keyword evidence="9" id="KW-1185">Reference proteome</keyword>
<proteinExistence type="predicted"/>
<comment type="subcellular location">
    <subcellularLocation>
        <location evidence="1">Cell membrane</location>
        <topology evidence="1">Multi-pass membrane protein</topology>
    </subcellularLocation>
</comment>
<evidence type="ECO:0000256" key="3">
    <source>
        <dbReference type="ARBA" id="ARBA00022692"/>
    </source>
</evidence>
<dbReference type="PANTHER" id="PTHR33545:SF9">
    <property type="entry name" value="UPF0750 MEMBRANE PROTEIN YITE"/>
    <property type="match status" value="1"/>
</dbReference>
<protein>
    <submittedName>
        <fullName evidence="8">YitT family protein</fullName>
    </submittedName>
</protein>
<dbReference type="EMBL" id="AP028654">
    <property type="protein sequence ID" value="BEP28272.1"/>
    <property type="molecule type" value="Genomic_DNA"/>
</dbReference>
<evidence type="ECO:0000313" key="9">
    <source>
        <dbReference type="Proteomes" id="UP001321786"/>
    </source>
</evidence>
<feature type="transmembrane region" description="Helical" evidence="6">
    <location>
        <begin position="48"/>
        <end position="73"/>
    </location>
</feature>
<evidence type="ECO:0000313" key="8">
    <source>
        <dbReference type="EMBL" id="BEP28272.1"/>
    </source>
</evidence>
<dbReference type="KEGG" id="hprf:HLPR_06030"/>
<evidence type="ECO:0000256" key="5">
    <source>
        <dbReference type="ARBA" id="ARBA00023136"/>
    </source>
</evidence>
<name>A0AAU9E913_9FIRM</name>
<organism evidence="8 9">
    <name type="scientific">Helicovermis profundi</name>
    <dbReference type="NCBI Taxonomy" id="3065157"/>
    <lineage>
        <taxon>Bacteria</taxon>
        <taxon>Bacillati</taxon>
        <taxon>Bacillota</taxon>
        <taxon>Clostridia</taxon>
        <taxon>Helicovermis</taxon>
    </lineage>
</organism>
<feature type="transmembrane region" description="Helical" evidence="6">
    <location>
        <begin position="7"/>
        <end position="28"/>
    </location>
</feature>
<keyword evidence="4 6" id="KW-1133">Transmembrane helix</keyword>
<evidence type="ECO:0000256" key="6">
    <source>
        <dbReference type="SAM" id="Phobius"/>
    </source>
</evidence>
<dbReference type="Proteomes" id="UP001321786">
    <property type="component" value="Chromosome"/>
</dbReference>
<keyword evidence="3 6" id="KW-0812">Transmembrane</keyword>
<feature type="domain" description="DUF2179" evidence="7">
    <location>
        <begin position="223"/>
        <end position="277"/>
    </location>
</feature>
<feature type="transmembrane region" description="Helical" evidence="6">
    <location>
        <begin position="146"/>
        <end position="169"/>
    </location>
</feature>
<dbReference type="RefSeq" id="WP_338536599.1">
    <property type="nucleotide sequence ID" value="NZ_AP028654.1"/>
</dbReference>
<dbReference type="Pfam" id="PF02588">
    <property type="entry name" value="YitT_membrane"/>
    <property type="match status" value="1"/>
</dbReference>
<dbReference type="PANTHER" id="PTHR33545">
    <property type="entry name" value="UPF0750 MEMBRANE PROTEIN YITT-RELATED"/>
    <property type="match status" value="1"/>
</dbReference>
<dbReference type="InterPro" id="IPR051461">
    <property type="entry name" value="UPF0750_membrane"/>
</dbReference>
<dbReference type="Pfam" id="PF10035">
    <property type="entry name" value="DUF2179"/>
    <property type="match status" value="1"/>
</dbReference>
<dbReference type="CDD" id="cd16380">
    <property type="entry name" value="YitT_C"/>
    <property type="match status" value="1"/>
</dbReference>
<evidence type="ECO:0000256" key="1">
    <source>
        <dbReference type="ARBA" id="ARBA00004651"/>
    </source>
</evidence>
<evidence type="ECO:0000256" key="4">
    <source>
        <dbReference type="ARBA" id="ARBA00022989"/>
    </source>
</evidence>
<dbReference type="InterPro" id="IPR003740">
    <property type="entry name" value="YitT"/>
</dbReference>
<accession>A0AAU9E913</accession>
<dbReference type="AlphaFoldDB" id="A0AAU9E913"/>
<keyword evidence="5 6" id="KW-0472">Membrane</keyword>
<sequence>MKNTKIILNYLVLMIGTFILAVGLYLFLIPNVIAPGGVTGLAIVIKKIIGIDVWISNLVINIPLFILGVIILGKKAGIKTAFGTLSLSVFLILIEKFFGNTSATHDLLLASIFGGISTGFGIGLVFRSGGTTGGTDLAGSILHKFFPNLSIAKLMMVIDLCIVVTAGIVNKSVETSLYSMISLYVIVKVADFIVEGLDYSKSFYIVTDYPEDISKAIIDKLGRGVTSFYAQGMYTGKDKRVLMCVVNRTQVSKLKDIVHEIDIKAFMMVSTTHEVLGEGFREIVK</sequence>
<dbReference type="InterPro" id="IPR015867">
    <property type="entry name" value="N-reg_PII/ATP_PRibTrfase_C"/>
</dbReference>
<evidence type="ECO:0000256" key="2">
    <source>
        <dbReference type="ARBA" id="ARBA00022475"/>
    </source>
</evidence>
<dbReference type="PIRSF" id="PIRSF006483">
    <property type="entry name" value="Membrane_protein_YitT"/>
    <property type="match status" value="1"/>
</dbReference>
<gene>
    <name evidence="8" type="ORF">HLPR_06030</name>
</gene>
<reference evidence="8 9" key="1">
    <citation type="submission" date="2023-08" db="EMBL/GenBank/DDBJ databases">
        <title>Helicovermis profunda gen. nov., sp. nov., a novel mesophilic, fermentative bacterium within the Bacillota from a deep-sea hydrothermal vent chimney.</title>
        <authorList>
            <person name="Miyazaki U."/>
            <person name="Mizutani D."/>
            <person name="Hashimoto Y."/>
            <person name="Tame A."/>
            <person name="Sawayama S."/>
            <person name="Miyazaki J."/>
            <person name="Takai K."/>
            <person name="Nakagawa S."/>
        </authorList>
    </citation>
    <scope>NUCLEOTIDE SEQUENCE [LARGE SCALE GENOMIC DNA]</scope>
    <source>
        <strain evidence="8 9">S502</strain>
    </source>
</reference>
<dbReference type="InterPro" id="IPR019264">
    <property type="entry name" value="DUF2179"/>
</dbReference>
<feature type="transmembrane region" description="Helical" evidence="6">
    <location>
        <begin position="107"/>
        <end position="126"/>
    </location>
</feature>
<evidence type="ECO:0000259" key="7">
    <source>
        <dbReference type="Pfam" id="PF10035"/>
    </source>
</evidence>
<keyword evidence="2" id="KW-1003">Cell membrane</keyword>